<name>A0A0R1RXH1_9LACO</name>
<dbReference type="InterPro" id="IPR053959">
    <property type="entry name" value="YvlB/LiaX_N"/>
</dbReference>
<feature type="compositionally biased region" description="Basic and acidic residues" evidence="2">
    <location>
        <begin position="61"/>
        <end position="75"/>
    </location>
</feature>
<dbReference type="STRING" id="1423747.FC69_GL000466"/>
<feature type="compositionally biased region" description="Polar residues" evidence="2">
    <location>
        <begin position="38"/>
        <end position="50"/>
    </location>
</feature>
<proteinExistence type="predicted"/>
<dbReference type="Proteomes" id="UP000051264">
    <property type="component" value="Unassembled WGS sequence"/>
</dbReference>
<dbReference type="InterPro" id="IPR025164">
    <property type="entry name" value="Toastrack_DUF4097"/>
</dbReference>
<feature type="coiled-coil region" evidence="1">
    <location>
        <begin position="124"/>
        <end position="198"/>
    </location>
</feature>
<evidence type="ECO:0000259" key="3">
    <source>
        <dbReference type="Pfam" id="PF13349"/>
    </source>
</evidence>
<dbReference type="eggNOG" id="COG2433">
    <property type="taxonomic scope" value="Bacteria"/>
</dbReference>
<protein>
    <submittedName>
        <fullName evidence="5">YvlB like protein</fullName>
    </submittedName>
</protein>
<dbReference type="Pfam" id="PF13349">
    <property type="entry name" value="DUF4097"/>
    <property type="match status" value="1"/>
</dbReference>
<keyword evidence="1" id="KW-0175">Coiled coil</keyword>
<dbReference type="NCBIfam" id="NF038025">
    <property type="entry name" value="dapto_LiaX"/>
    <property type="match status" value="1"/>
</dbReference>
<dbReference type="InterPro" id="IPR058219">
    <property type="entry name" value="LiaX"/>
</dbReference>
<dbReference type="eggNOG" id="COG3595">
    <property type="taxonomic scope" value="Bacteria"/>
</dbReference>
<evidence type="ECO:0000313" key="6">
    <source>
        <dbReference type="Proteomes" id="UP000051264"/>
    </source>
</evidence>
<evidence type="ECO:0000256" key="1">
    <source>
        <dbReference type="SAM" id="Coils"/>
    </source>
</evidence>
<dbReference type="Pfam" id="PF22746">
    <property type="entry name" value="SHOCT-like_DUF2089-C"/>
    <property type="match status" value="1"/>
</dbReference>
<evidence type="ECO:0000256" key="2">
    <source>
        <dbReference type="SAM" id="MobiDB-lite"/>
    </source>
</evidence>
<dbReference type="EMBL" id="AZEX01000012">
    <property type="protein sequence ID" value="KRL61708.1"/>
    <property type="molecule type" value="Genomic_DNA"/>
</dbReference>
<comment type="caution">
    <text evidence="5">The sequence shown here is derived from an EMBL/GenBank/DDBJ whole genome shotgun (WGS) entry which is preliminary data.</text>
</comment>
<feature type="domain" description="DUF4097" evidence="3">
    <location>
        <begin position="250"/>
        <end position="493"/>
    </location>
</feature>
<gene>
    <name evidence="5" type="ORF">FC69_GL000466</name>
</gene>
<feature type="domain" description="YvlB/LiaX N-terminal" evidence="4">
    <location>
        <begin position="7"/>
        <end position="37"/>
    </location>
</feature>
<accession>A0A0R1RXH1</accession>
<evidence type="ECO:0000259" key="4">
    <source>
        <dbReference type="Pfam" id="PF22746"/>
    </source>
</evidence>
<dbReference type="PATRIC" id="fig|1423747.3.peg.474"/>
<organism evidence="5 6">
    <name type="scientific">Latilactobacillus fuchuensis DSM 14340 = JCM 11249</name>
    <dbReference type="NCBI Taxonomy" id="1423747"/>
    <lineage>
        <taxon>Bacteria</taxon>
        <taxon>Bacillati</taxon>
        <taxon>Bacillota</taxon>
        <taxon>Bacilli</taxon>
        <taxon>Lactobacillales</taxon>
        <taxon>Lactobacillaceae</taxon>
        <taxon>Latilactobacillus</taxon>
    </lineage>
</organism>
<evidence type="ECO:0000313" key="5">
    <source>
        <dbReference type="EMBL" id="KRL61708.1"/>
    </source>
</evidence>
<sequence length="499" mass="55640">MEVKTMNERQRILDLVNQGIITSEEALVLLENLAKNDQGQATSTVTQDQPTETETETSAENQEKQDKQKEAVEEQAHELTVALSGVNRQLQDLKQGLHADQEQVTVLDTMEDLDSLTAEKAGERQTLKATILQKQVQIDELEEQRKTLTDELNQLEKERRQMAKNQWSEKLGLSDDWKENASETFDELSDKLGEAGNQFGKFMKNTAKTVMDNVDWKDVNFRVPGLATEKFTHDFVYPNVHPDMINVKVANGSVNFRIWDQPEIKVTAQIKLYGKMAEETAIDAFEARSQISVTEDDLVFQVPNKRIQADLIFYLPANNYQQTNVKVLNGDIELDGFTGRDIYVKTTNGQLTLMSTNAAMVEAENVNGGITMTQGRYDDILATTVNGNIVLKAQILNASVSTVNGDVKATLTENSLQHLKAKSVNGNVKLGLPATLGLTAESRTRFGAIKNRLTNTQTVDQRQSTGSQMLQLTRFEAPEVAQLTLSTTTGNILLKDNDN</sequence>
<reference evidence="5 6" key="1">
    <citation type="journal article" date="2015" name="Genome Announc.">
        <title>Expanding the biotechnology potential of lactobacilli through comparative genomics of 213 strains and associated genera.</title>
        <authorList>
            <person name="Sun Z."/>
            <person name="Harris H.M."/>
            <person name="McCann A."/>
            <person name="Guo C."/>
            <person name="Argimon S."/>
            <person name="Zhang W."/>
            <person name="Yang X."/>
            <person name="Jeffery I.B."/>
            <person name="Cooney J.C."/>
            <person name="Kagawa T.F."/>
            <person name="Liu W."/>
            <person name="Song Y."/>
            <person name="Salvetti E."/>
            <person name="Wrobel A."/>
            <person name="Rasinkangas P."/>
            <person name="Parkhill J."/>
            <person name="Rea M.C."/>
            <person name="O'Sullivan O."/>
            <person name="Ritari J."/>
            <person name="Douillard F.P."/>
            <person name="Paul Ross R."/>
            <person name="Yang R."/>
            <person name="Briner A.E."/>
            <person name="Felis G.E."/>
            <person name="de Vos W.M."/>
            <person name="Barrangou R."/>
            <person name="Klaenhammer T.R."/>
            <person name="Caufield P.W."/>
            <person name="Cui Y."/>
            <person name="Zhang H."/>
            <person name="O'Toole P.W."/>
        </authorList>
    </citation>
    <scope>NUCLEOTIDE SEQUENCE [LARGE SCALE GENOMIC DNA]</scope>
    <source>
        <strain evidence="5 6">DSM 14340</strain>
    </source>
</reference>
<dbReference type="AlphaFoldDB" id="A0A0R1RXH1"/>
<feature type="region of interest" description="Disordered" evidence="2">
    <location>
        <begin position="38"/>
        <end position="75"/>
    </location>
</feature>